<keyword evidence="4" id="KW-0498">Mitosis</keyword>
<evidence type="ECO:0000313" key="9">
    <source>
        <dbReference type="EMBL" id="KAK9769164.1"/>
    </source>
</evidence>
<evidence type="ECO:0000313" key="10">
    <source>
        <dbReference type="Proteomes" id="UP001465668"/>
    </source>
</evidence>
<evidence type="ECO:0000256" key="2">
    <source>
        <dbReference type="ARBA" id="ARBA00008585"/>
    </source>
</evidence>
<feature type="compositionally biased region" description="Low complexity" evidence="8">
    <location>
        <begin position="15"/>
        <end position="30"/>
    </location>
</feature>
<keyword evidence="5" id="KW-0159">Chromosome partition</keyword>
<comment type="caution">
    <text evidence="9">The sequence shown here is derived from an EMBL/GenBank/DDBJ whole genome shotgun (WGS) entry which is preliminary data.</text>
</comment>
<dbReference type="EMBL" id="JARVKM010000251">
    <property type="protein sequence ID" value="KAK9769164.1"/>
    <property type="molecule type" value="Genomic_DNA"/>
</dbReference>
<name>A0ABR2X5W5_9PEZI</name>
<evidence type="ECO:0000256" key="1">
    <source>
        <dbReference type="ARBA" id="ARBA00004123"/>
    </source>
</evidence>
<reference evidence="9 10" key="1">
    <citation type="submission" date="2024-02" db="EMBL/GenBank/DDBJ databases">
        <title>First draft genome assembly of two strains of Seiridium cardinale.</title>
        <authorList>
            <person name="Emiliani G."/>
            <person name="Scali E."/>
        </authorList>
    </citation>
    <scope>NUCLEOTIDE SEQUENCE [LARGE SCALE GENOMIC DNA]</scope>
    <source>
        <strain evidence="9 10">BM-138-000479</strain>
    </source>
</reference>
<evidence type="ECO:0000256" key="5">
    <source>
        <dbReference type="ARBA" id="ARBA00022829"/>
    </source>
</evidence>
<accession>A0ABR2X5W5</accession>
<feature type="compositionally biased region" description="Low complexity" evidence="8">
    <location>
        <begin position="286"/>
        <end position="296"/>
    </location>
</feature>
<keyword evidence="7" id="KW-0131">Cell cycle</keyword>
<feature type="compositionally biased region" description="Low complexity" evidence="8">
    <location>
        <begin position="102"/>
        <end position="151"/>
    </location>
</feature>
<feature type="compositionally biased region" description="Low complexity" evidence="8">
    <location>
        <begin position="167"/>
        <end position="177"/>
    </location>
</feature>
<comment type="subcellular location">
    <subcellularLocation>
        <location evidence="1">Nucleus</location>
    </subcellularLocation>
</comment>
<dbReference type="PANTHER" id="PTHR21394">
    <property type="entry name" value="MAU2 CHROMATID COHESION FACTOR HOMOLOG"/>
    <property type="match status" value="1"/>
</dbReference>
<proteinExistence type="inferred from homology"/>
<sequence length="950" mass="106157">MTYRGSMPGSGYGQNPGQQQWPQQQNMQNGFDAYGNPHSQYPQYSNQQYGQYQNAVFAPVGYPQQTAPNTNYAGLHPGQYQSYDPSFDQRPQQSSQYNGTYGAQMGQMQSAAQQPVQQPVQRPSNQYMPQVQQQQHQQQQQQLQQYQQQQQTHAHSYDQPQHHQVHQSHQTPQQAQHVMDWQQMPPPNQSPIPQYQTIPPNAMPQRKQTPQQQHVQQPHRQKSVSSHANSPRINSPHANSPMTQSPQLPQQNIPAKSRSASSASVRIDQAGRVSASPRLMTQGLTRSPSVSSVRSPAPTPGLIPHHQDTNSLLVCVAEEMFTKARKEVLRLADTLDPQGVQEYQKMVATGLGCLETVLSSNKLAPKVEAKLQLRYASILCEETNNIMEAETALAKGITLCEKYRFADLKYLMQFLQLRMLSQRKGKAAMIAVDQKISDAELLKHTHWVYALRFFKASLYLQSSNPSDIHALENLRAIMALAHQRGDTIIFVVASLLEGLSLLKNMKDDAVVKIQNCLAQSQKYQLDPSVHVPQVDILILMLDFACSLHQKSPQMIMQKMKLLQTRMDNTLQDHGWSLNATEVLLPIKKQSSNNQVISEDTRAIIQLGGEHDNCDYLAMSFWTKIEAFIMTYTYSGLGLLYSNPRNDKRIFELWDEALGSLTRNAHKMRTNPASLSEAMRSADWRRELKCYLQIVRGLHLATISRWQDVWKCVEELESLVRSPLEGIVGLYSCYLSGVYHQGTGNLGAAKTIYEGALLSLESNLDANGNIQGLASTKQGHAELEVRVLSAFNRVWIMQHSDHRDDRLTTELIELLRPLCTEHPNLEIRTAFNLILAATHTSPPIGMTAAKNHLAIALNGAKTLGDVHTLSIALNLMRAKLFQNIVGDQALKSAKAGAAQARKAGNRLWMSVAEGLLAQSYEVQGQMTEARQAWDQGAGFAGDALGGAPPPS</sequence>
<protein>
    <submittedName>
        <fullName evidence="9">75k gamma secalin</fullName>
    </submittedName>
</protein>
<gene>
    <name evidence="9" type="ORF">SCAR479_02408</name>
</gene>
<dbReference type="Proteomes" id="UP001465668">
    <property type="component" value="Unassembled WGS sequence"/>
</dbReference>
<organism evidence="9 10">
    <name type="scientific">Seiridium cardinale</name>
    <dbReference type="NCBI Taxonomy" id="138064"/>
    <lineage>
        <taxon>Eukaryota</taxon>
        <taxon>Fungi</taxon>
        <taxon>Dikarya</taxon>
        <taxon>Ascomycota</taxon>
        <taxon>Pezizomycotina</taxon>
        <taxon>Sordariomycetes</taxon>
        <taxon>Xylariomycetidae</taxon>
        <taxon>Amphisphaeriales</taxon>
        <taxon>Sporocadaceae</taxon>
        <taxon>Seiridium</taxon>
    </lineage>
</organism>
<dbReference type="InterPro" id="IPR019440">
    <property type="entry name" value="MAU2"/>
</dbReference>
<keyword evidence="10" id="KW-1185">Reference proteome</keyword>
<keyword evidence="3" id="KW-0132">Cell division</keyword>
<feature type="region of interest" description="Disordered" evidence="8">
    <location>
        <begin position="68"/>
        <end position="305"/>
    </location>
</feature>
<feature type="compositionally biased region" description="Polar residues" evidence="8">
    <location>
        <begin position="223"/>
        <end position="254"/>
    </location>
</feature>
<evidence type="ECO:0000256" key="8">
    <source>
        <dbReference type="SAM" id="MobiDB-lite"/>
    </source>
</evidence>
<dbReference type="Pfam" id="PF10345">
    <property type="entry name" value="Cohesin_load"/>
    <property type="match status" value="1"/>
</dbReference>
<evidence type="ECO:0000256" key="6">
    <source>
        <dbReference type="ARBA" id="ARBA00023242"/>
    </source>
</evidence>
<comment type="similarity">
    <text evidence="2">Belongs to the SCC4/mau-2 family.</text>
</comment>
<evidence type="ECO:0000256" key="4">
    <source>
        <dbReference type="ARBA" id="ARBA00022776"/>
    </source>
</evidence>
<feature type="compositionally biased region" description="Low complexity" evidence="8">
    <location>
        <begin position="205"/>
        <end position="216"/>
    </location>
</feature>
<feature type="compositionally biased region" description="Polar residues" evidence="8">
    <location>
        <begin position="79"/>
        <end position="101"/>
    </location>
</feature>
<feature type="compositionally biased region" description="Low complexity" evidence="8">
    <location>
        <begin position="255"/>
        <end position="264"/>
    </location>
</feature>
<evidence type="ECO:0000256" key="7">
    <source>
        <dbReference type="ARBA" id="ARBA00023306"/>
    </source>
</evidence>
<feature type="region of interest" description="Disordered" evidence="8">
    <location>
        <begin position="1"/>
        <end position="44"/>
    </location>
</feature>
<evidence type="ECO:0000256" key="3">
    <source>
        <dbReference type="ARBA" id="ARBA00022618"/>
    </source>
</evidence>
<keyword evidence="6" id="KW-0539">Nucleus</keyword>